<evidence type="ECO:0000259" key="8">
    <source>
        <dbReference type="SMART" id="SM00560"/>
    </source>
</evidence>
<evidence type="ECO:0000313" key="10">
    <source>
        <dbReference type="Proteomes" id="UP001204621"/>
    </source>
</evidence>
<dbReference type="RefSeq" id="WP_258813448.1">
    <property type="nucleotide sequence ID" value="NZ_JANUGU010000007.1"/>
</dbReference>
<name>A0ABT2D4J4_9BURK</name>
<dbReference type="SUPFAM" id="SSF49899">
    <property type="entry name" value="Concanavalin A-like lectins/glucanases"/>
    <property type="match status" value="2"/>
</dbReference>
<proteinExistence type="inferred from homology"/>
<protein>
    <recommendedName>
        <fullName evidence="2">beta-fructofuranosidase</fullName>
        <ecNumber evidence="2">3.2.1.26</ecNumber>
    </recommendedName>
</protein>
<gene>
    <name evidence="9" type="ORF">NX778_19495</name>
</gene>
<feature type="domain" description="LamG-like jellyroll fold" evidence="8">
    <location>
        <begin position="133"/>
        <end position="282"/>
    </location>
</feature>
<dbReference type="Gene3D" id="2.115.10.20">
    <property type="entry name" value="Glycosyl hydrolase domain, family 43"/>
    <property type="match status" value="1"/>
</dbReference>
<dbReference type="InterPro" id="IPR051214">
    <property type="entry name" value="GH32_Enzymes"/>
</dbReference>
<dbReference type="CDD" id="cd08996">
    <property type="entry name" value="GH32_FFase"/>
    <property type="match status" value="1"/>
</dbReference>
<dbReference type="InterPro" id="IPR006558">
    <property type="entry name" value="LamG-like"/>
</dbReference>
<dbReference type="InterPro" id="IPR013189">
    <property type="entry name" value="Glyco_hydro_32_C"/>
</dbReference>
<dbReference type="InterPro" id="IPR001362">
    <property type="entry name" value="Glyco_hydro_32"/>
</dbReference>
<dbReference type="EC" id="3.2.1.26" evidence="2"/>
<dbReference type="PANTHER" id="PTHR43101">
    <property type="entry name" value="BETA-FRUCTOSIDASE"/>
    <property type="match status" value="1"/>
</dbReference>
<evidence type="ECO:0000256" key="5">
    <source>
        <dbReference type="ARBA" id="ARBA00023157"/>
    </source>
</evidence>
<dbReference type="InterPro" id="IPR013320">
    <property type="entry name" value="ConA-like_dom_sf"/>
</dbReference>
<dbReference type="Pfam" id="PF13385">
    <property type="entry name" value="Laminin_G_3"/>
    <property type="match status" value="1"/>
</dbReference>
<dbReference type="SMART" id="SM00560">
    <property type="entry name" value="LamGL"/>
    <property type="match status" value="1"/>
</dbReference>
<evidence type="ECO:0000256" key="7">
    <source>
        <dbReference type="SAM" id="SignalP"/>
    </source>
</evidence>
<evidence type="ECO:0000256" key="1">
    <source>
        <dbReference type="ARBA" id="ARBA00009902"/>
    </source>
</evidence>
<evidence type="ECO:0000256" key="3">
    <source>
        <dbReference type="ARBA" id="ARBA00022729"/>
    </source>
</evidence>
<dbReference type="InterPro" id="IPR013148">
    <property type="entry name" value="Glyco_hydro_32_N"/>
</dbReference>
<evidence type="ECO:0000313" key="9">
    <source>
        <dbReference type="EMBL" id="MCS0660263.1"/>
    </source>
</evidence>
<feature type="chain" id="PRO_5045720848" description="beta-fructofuranosidase" evidence="7">
    <location>
        <begin position="35"/>
        <end position="817"/>
    </location>
</feature>
<keyword evidence="6" id="KW-0326">Glycosidase</keyword>
<dbReference type="SUPFAM" id="SSF75005">
    <property type="entry name" value="Arabinanase/levansucrase/invertase"/>
    <property type="match status" value="1"/>
</dbReference>
<evidence type="ECO:0000256" key="6">
    <source>
        <dbReference type="ARBA" id="ARBA00023295"/>
    </source>
</evidence>
<dbReference type="EMBL" id="JANUGU010000007">
    <property type="protein sequence ID" value="MCS0660263.1"/>
    <property type="molecule type" value="Genomic_DNA"/>
</dbReference>
<dbReference type="Gene3D" id="2.60.120.200">
    <property type="match status" value="1"/>
</dbReference>
<keyword evidence="5" id="KW-1015">Disulfide bond</keyword>
<feature type="signal peptide" evidence="7">
    <location>
        <begin position="1"/>
        <end position="34"/>
    </location>
</feature>
<sequence>MKKRFGGLRIAVHGSASLVVVLAMSACGGSGATARPDPVTVQPPGPLPVVSAVAAVPDGIAYWPLDESAGTFARERISAREDSVEYVFTHAPYKPASDPLWRTGPCIKGGCLLFDGYSTDIVAPGLSAAQVRSGFTLSAWVAPHAFEWGDGGQYSGVLSQFDEATKQGFSFGIQRYGSWGIKLGFGSSVMDLRVTDRKLPRDQWSHIAATYDPIGRMVRLFLNGVEVASRAAPAQGDFAVPAGRLTIGRHSQPVILAGVFKLNTFLGLMDEVRIGAGAADAATLSALIASDLRALGGRAPVLQPDDVKVPLATFAGDRYRPQYHAMPDSGWMNEPHAPLYYKGQYHLFFQKNPFGPFWHQIHWGHWVSPDLVHWRELPIALAPEDDTLAPDGIWSGSATYREDGTPVLFFTAGNDSAVPNQRTGMATPKNPDDPLLAGWDKYPRPVTLAQTGAGFTMDFRDPFVFRDATRKRWFQLVGSRIPGGSGTALVHESTDLVNWTYRGPLFTVDASKYPGFDKAFELPVLLPVGKGRDGRMRYVFLTDIGAQCYYWTGVFDPTSARFTPDSEAPRVFDYGQGHFSGPSGFIDPRTGRVIVMSIAQGERTSGAEWSAGWAHNAGLPIEMSLGPDDDLRVRPIGELGLVRRTPVVDLLEVSVQDARAALAKVTGDVLEIELVLQPASGSAGKRGLVVRKAPDGSEQTAIYVDSAAARFEIDRTRTTLDLDARSRGVQGVQGGSFELNGETLRLHVFLDRSMVEAYVNDRKSLTSRAYPTRADALGLDVLAAAGDRISSLTVWPLDTKEGTVPVPALATGINKQR</sequence>
<keyword evidence="4" id="KW-0378">Hydrolase</keyword>
<keyword evidence="3 7" id="KW-0732">Signal</keyword>
<dbReference type="SMART" id="SM00640">
    <property type="entry name" value="Glyco_32"/>
    <property type="match status" value="1"/>
</dbReference>
<evidence type="ECO:0000256" key="2">
    <source>
        <dbReference type="ARBA" id="ARBA00012758"/>
    </source>
</evidence>
<dbReference type="InterPro" id="IPR023296">
    <property type="entry name" value="Glyco_hydro_beta-prop_sf"/>
</dbReference>
<dbReference type="Pfam" id="PF08244">
    <property type="entry name" value="Glyco_hydro_32C"/>
    <property type="match status" value="1"/>
</dbReference>
<organism evidence="9 10">
    <name type="scientific">Massilia terrae</name>
    <dbReference type="NCBI Taxonomy" id="1811224"/>
    <lineage>
        <taxon>Bacteria</taxon>
        <taxon>Pseudomonadati</taxon>
        <taxon>Pseudomonadota</taxon>
        <taxon>Betaproteobacteria</taxon>
        <taxon>Burkholderiales</taxon>
        <taxon>Oxalobacteraceae</taxon>
        <taxon>Telluria group</taxon>
        <taxon>Massilia</taxon>
    </lineage>
</organism>
<dbReference type="PANTHER" id="PTHR43101:SF1">
    <property type="entry name" value="BETA-FRUCTOSIDASE"/>
    <property type="match status" value="1"/>
</dbReference>
<dbReference type="Pfam" id="PF00251">
    <property type="entry name" value="Glyco_hydro_32N"/>
    <property type="match status" value="1"/>
</dbReference>
<reference evidence="9 10" key="1">
    <citation type="submission" date="2022-08" db="EMBL/GenBank/DDBJ databases">
        <title>Reclassification of Massilia species as members of the genera Telluria, Duganella, Pseudoduganella, Mokoshia gen. nov. and Zemynaea gen. nov. using orthogonal and non-orthogonal genome-based approaches.</title>
        <authorList>
            <person name="Bowman J.P."/>
        </authorList>
    </citation>
    <scope>NUCLEOTIDE SEQUENCE [LARGE SCALE GENOMIC DNA]</scope>
    <source>
        <strain evidence="9 10">JCM 31606</strain>
    </source>
</reference>
<dbReference type="PROSITE" id="PS51257">
    <property type="entry name" value="PROKAR_LIPOPROTEIN"/>
    <property type="match status" value="1"/>
</dbReference>
<dbReference type="Gene3D" id="2.60.120.560">
    <property type="entry name" value="Exo-inulinase, domain 1"/>
    <property type="match status" value="1"/>
</dbReference>
<comment type="caution">
    <text evidence="9">The sequence shown here is derived from an EMBL/GenBank/DDBJ whole genome shotgun (WGS) entry which is preliminary data.</text>
</comment>
<keyword evidence="10" id="KW-1185">Reference proteome</keyword>
<evidence type="ECO:0000256" key="4">
    <source>
        <dbReference type="ARBA" id="ARBA00022801"/>
    </source>
</evidence>
<comment type="similarity">
    <text evidence="1">Belongs to the glycosyl hydrolase 32 family.</text>
</comment>
<dbReference type="Proteomes" id="UP001204621">
    <property type="component" value="Unassembled WGS sequence"/>
</dbReference>
<accession>A0ABT2D4J4</accession>